<evidence type="ECO:0000313" key="2">
    <source>
        <dbReference type="Proteomes" id="UP000033651"/>
    </source>
</evidence>
<comment type="caution">
    <text evidence="1">The sequence shown here is derived from an EMBL/GenBank/DDBJ whole genome shotgun (WGS) entry which is preliminary data.</text>
</comment>
<name>A0A0F3KU36_9GAMM</name>
<sequence>MSHASELLQKRRRANLQALMDDFRTEGITTFEQLAALFEFRPDDLKAMTEGRCDIREHEARHVEWVANRRRGWLDESRQDDGD</sequence>
<dbReference type="Proteomes" id="UP000033651">
    <property type="component" value="Unassembled WGS sequence"/>
</dbReference>
<dbReference type="AlphaFoldDB" id="A0A0F3KU36"/>
<evidence type="ECO:0000313" key="1">
    <source>
        <dbReference type="EMBL" id="KJV34728.1"/>
    </source>
</evidence>
<dbReference type="RefSeq" id="WP_045829252.1">
    <property type="nucleotide sequence ID" value="NZ_JZRB01000018.1"/>
</dbReference>
<gene>
    <name evidence="1" type="ORF">VI08_09010</name>
</gene>
<organism evidence="1 2">
    <name type="scientific">Luteibacter yeojuensis</name>
    <dbReference type="NCBI Taxonomy" id="345309"/>
    <lineage>
        <taxon>Bacteria</taxon>
        <taxon>Pseudomonadati</taxon>
        <taxon>Pseudomonadota</taxon>
        <taxon>Gammaproteobacteria</taxon>
        <taxon>Lysobacterales</taxon>
        <taxon>Rhodanobacteraceae</taxon>
        <taxon>Luteibacter</taxon>
    </lineage>
</organism>
<protein>
    <submittedName>
        <fullName evidence="1">Uncharacterized protein</fullName>
    </submittedName>
</protein>
<reference evidence="1 2" key="1">
    <citation type="submission" date="2015-03" db="EMBL/GenBank/DDBJ databases">
        <title>Draft genome sequence of Luteibacter yeojuensis strain SU11.</title>
        <authorList>
            <person name="Sulaiman J."/>
            <person name="Priya K."/>
            <person name="Chan K.-G."/>
        </authorList>
    </citation>
    <scope>NUCLEOTIDE SEQUENCE [LARGE SCALE GENOMIC DNA]</scope>
    <source>
        <strain evidence="1 2">SU11</strain>
    </source>
</reference>
<dbReference type="EMBL" id="JZRB01000018">
    <property type="protein sequence ID" value="KJV34728.1"/>
    <property type="molecule type" value="Genomic_DNA"/>
</dbReference>
<proteinExistence type="predicted"/>
<accession>A0A0F3KU36</accession>
<dbReference type="PATRIC" id="fig|345309.4.peg.1020"/>
<keyword evidence="2" id="KW-1185">Reference proteome</keyword>